<organism evidence="10 11">
    <name type="scientific">Paragemmobacter aquarius</name>
    <dbReference type="NCBI Taxonomy" id="2169400"/>
    <lineage>
        <taxon>Bacteria</taxon>
        <taxon>Pseudomonadati</taxon>
        <taxon>Pseudomonadota</taxon>
        <taxon>Alphaproteobacteria</taxon>
        <taxon>Rhodobacterales</taxon>
        <taxon>Paracoccaceae</taxon>
        <taxon>Paragemmobacter</taxon>
    </lineage>
</organism>
<keyword evidence="11" id="KW-1185">Reference proteome</keyword>
<keyword evidence="1" id="KW-0963">Cytoplasm</keyword>
<reference evidence="10 11" key="1">
    <citation type="submission" date="2018-04" db="EMBL/GenBank/DDBJ databases">
        <title>Genome sequencing of Gemmobacter.</title>
        <authorList>
            <person name="Yi H."/>
            <person name="Baek M.-G."/>
        </authorList>
    </citation>
    <scope>NUCLEOTIDE SEQUENCE [LARGE SCALE GENOMIC DNA]</scope>
    <source>
        <strain evidence="10 11">HYN0069</strain>
    </source>
</reference>
<evidence type="ECO:0000256" key="5">
    <source>
        <dbReference type="ARBA" id="ARBA00023002"/>
    </source>
</evidence>
<dbReference type="GO" id="GO:0016614">
    <property type="term" value="F:oxidoreductase activity, acting on CH-OH group of donors"/>
    <property type="evidence" value="ECO:0007669"/>
    <property type="project" value="InterPro"/>
</dbReference>
<dbReference type="Proteomes" id="UP000244496">
    <property type="component" value="Chromosome"/>
</dbReference>
<evidence type="ECO:0000256" key="9">
    <source>
        <dbReference type="ARBA" id="ARBA00023264"/>
    </source>
</evidence>
<evidence type="ECO:0000256" key="8">
    <source>
        <dbReference type="ARBA" id="ARBA00023209"/>
    </source>
</evidence>
<dbReference type="Pfam" id="PF13685">
    <property type="entry name" value="Fe-ADH_2"/>
    <property type="match status" value="1"/>
</dbReference>
<evidence type="ECO:0000256" key="4">
    <source>
        <dbReference type="ARBA" id="ARBA00022857"/>
    </source>
</evidence>
<keyword evidence="8" id="KW-0594">Phospholipid biosynthesis</keyword>
<keyword evidence="6" id="KW-0520">NAD</keyword>
<evidence type="ECO:0000256" key="7">
    <source>
        <dbReference type="ARBA" id="ARBA00023098"/>
    </source>
</evidence>
<dbReference type="PANTHER" id="PTHR43616">
    <property type="entry name" value="GLYCEROL DEHYDROGENASE"/>
    <property type="match status" value="1"/>
</dbReference>
<evidence type="ECO:0000256" key="6">
    <source>
        <dbReference type="ARBA" id="ARBA00023027"/>
    </source>
</evidence>
<keyword evidence="5" id="KW-0560">Oxidoreductase</keyword>
<keyword evidence="2" id="KW-0444">Lipid biosynthesis</keyword>
<keyword evidence="9" id="KW-1208">Phospholipid metabolism</keyword>
<dbReference type="KEGG" id="geh:HYN69_12170"/>
<name>A0A2S0UMX5_9RHOB</name>
<dbReference type="PANTHER" id="PTHR43616:SF5">
    <property type="entry name" value="GLYCEROL DEHYDROGENASE 1"/>
    <property type="match status" value="1"/>
</dbReference>
<proteinExistence type="predicted"/>
<keyword evidence="7" id="KW-0443">Lipid metabolism</keyword>
<dbReference type="AlphaFoldDB" id="A0A2S0UMX5"/>
<protein>
    <submittedName>
        <fullName evidence="10">Glycerol-1-phosphate dehydrogenase</fullName>
    </submittedName>
</protein>
<dbReference type="InterPro" id="IPR032837">
    <property type="entry name" value="G1PDH"/>
</dbReference>
<dbReference type="Gene3D" id="3.40.50.1970">
    <property type="match status" value="1"/>
</dbReference>
<keyword evidence="3" id="KW-0479">Metal-binding</keyword>
<dbReference type="RefSeq" id="WP_108435974.1">
    <property type="nucleotide sequence ID" value="NZ_CP028918.1"/>
</dbReference>
<dbReference type="InterPro" id="IPR016205">
    <property type="entry name" value="Glycerol_DH"/>
</dbReference>
<dbReference type="Gene3D" id="1.20.1090.10">
    <property type="entry name" value="Dehydroquinate synthase-like - alpha domain"/>
    <property type="match status" value="1"/>
</dbReference>
<dbReference type="GO" id="GO:0008654">
    <property type="term" value="P:phospholipid biosynthetic process"/>
    <property type="evidence" value="ECO:0007669"/>
    <property type="project" value="UniProtKB-KW"/>
</dbReference>
<dbReference type="SUPFAM" id="SSF56796">
    <property type="entry name" value="Dehydroquinate synthase-like"/>
    <property type="match status" value="1"/>
</dbReference>
<evidence type="ECO:0000313" key="11">
    <source>
        <dbReference type="Proteomes" id="UP000244496"/>
    </source>
</evidence>
<evidence type="ECO:0000313" key="10">
    <source>
        <dbReference type="EMBL" id="AWB49157.1"/>
    </source>
</evidence>
<dbReference type="EMBL" id="CP028918">
    <property type="protein sequence ID" value="AWB49157.1"/>
    <property type="molecule type" value="Genomic_DNA"/>
</dbReference>
<gene>
    <name evidence="10" type="ORF">HYN69_12170</name>
</gene>
<dbReference type="OrthoDB" id="8842430at2"/>
<evidence type="ECO:0000256" key="2">
    <source>
        <dbReference type="ARBA" id="ARBA00022516"/>
    </source>
</evidence>
<sequence length="447" mass="46826">MPNAARNTTAQDPVARAVAQSKTVAEVLIAPGAIAQTGALYTRHFTGPACLIADENTWAAAGPQAEAALHAAGIATRRHILPAKPRPKPTVDLANALRDALHPGETPVAIGSGVLNDVTKHAAFDADRPYLCIGTAASMDGYTSAGAPLSDKGFKKTIQCRPARAVLGDLDIIAAAPPAMTGWGYGDLAGKIPAGGDWIIADTLGVEAIDDVAWPLVQGSLRAWLGQPAAIAAGDPAAISGLFTGLTLVGLAMELHGSSRPASGADHQIAHLWEMDDLMQGGERVSHGACVAVGCTMTLRLYDWLLAQDLSRLDPALADTAPTLDDKIAAILAAFGPGEIATRAIEETRAKHIDRAAHRARIETLRAEWPRLQTRLRAQLMPADQMRAALHAAGAPADAAEIGVDRAYLQRTTLNARFLRSRYTLLDLLDETGLLAQAVNASLPSSS</sequence>
<keyword evidence="4" id="KW-0521">NADP</keyword>
<accession>A0A2S0UMX5</accession>
<evidence type="ECO:0000256" key="1">
    <source>
        <dbReference type="ARBA" id="ARBA00022490"/>
    </source>
</evidence>
<evidence type="ECO:0000256" key="3">
    <source>
        <dbReference type="ARBA" id="ARBA00022723"/>
    </source>
</evidence>
<dbReference type="GO" id="GO:0046872">
    <property type="term" value="F:metal ion binding"/>
    <property type="evidence" value="ECO:0007669"/>
    <property type="project" value="UniProtKB-KW"/>
</dbReference>